<keyword evidence="2" id="KW-0812">Transmembrane</keyword>
<comment type="similarity">
    <text evidence="1">Belongs to the nematode receptor-like protein sre family.</text>
</comment>
<organism evidence="3 4">
    <name type="scientific">Panagrolaimus davidi</name>
    <dbReference type="NCBI Taxonomy" id="227884"/>
    <lineage>
        <taxon>Eukaryota</taxon>
        <taxon>Metazoa</taxon>
        <taxon>Ecdysozoa</taxon>
        <taxon>Nematoda</taxon>
        <taxon>Chromadorea</taxon>
        <taxon>Rhabditida</taxon>
        <taxon>Tylenchina</taxon>
        <taxon>Panagrolaimomorpha</taxon>
        <taxon>Panagrolaimoidea</taxon>
        <taxon>Panagrolaimidae</taxon>
        <taxon>Panagrolaimus</taxon>
    </lineage>
</organism>
<accession>A0A914QGE5</accession>
<feature type="transmembrane region" description="Helical" evidence="2">
    <location>
        <begin position="68"/>
        <end position="92"/>
    </location>
</feature>
<dbReference type="PANTHER" id="PTHR47518:SF9">
    <property type="entry name" value="SERPENTINE RECEPTOR, CLASS T"/>
    <property type="match status" value="1"/>
</dbReference>
<keyword evidence="2" id="KW-0472">Membrane</keyword>
<feature type="transmembrane region" description="Helical" evidence="2">
    <location>
        <begin position="104"/>
        <end position="123"/>
    </location>
</feature>
<sequence>MYVFLVNVNTLLDVRQTFIVYTYVVFGMHLLSLSVITVLYYQNRKMYKITAYRISLQKRYQIAENLKILSSIFPLILIYTVFSPMGAVITLIRMYFSLPRFPVSILHIFNNFPHLIIFVRLIFNYLKKNKNVDANNDIVVKNVLGKNISTAVTTNTYFKDLKEMWS</sequence>
<keyword evidence="3" id="KW-1185">Reference proteome</keyword>
<evidence type="ECO:0000313" key="4">
    <source>
        <dbReference type="WBParaSite" id="PDA_v2.g26338.t1"/>
    </source>
</evidence>
<dbReference type="PANTHER" id="PTHR47518">
    <property type="entry name" value="SERPENTINE RECEPTOR CLASS EPSILON-13-RELATED"/>
    <property type="match status" value="1"/>
</dbReference>
<evidence type="ECO:0000313" key="3">
    <source>
        <dbReference type="Proteomes" id="UP000887578"/>
    </source>
</evidence>
<dbReference type="GO" id="GO:0016020">
    <property type="term" value="C:membrane"/>
    <property type="evidence" value="ECO:0007669"/>
    <property type="project" value="InterPro"/>
</dbReference>
<feature type="transmembrane region" description="Helical" evidence="2">
    <location>
        <begin position="20"/>
        <end position="41"/>
    </location>
</feature>
<dbReference type="InterPro" id="IPR004151">
    <property type="entry name" value="7TM_GPCR_serpentine_rcpt_Sre"/>
</dbReference>
<dbReference type="InterPro" id="IPR052854">
    <property type="entry name" value="Serpentine_rcpt_epsilon"/>
</dbReference>
<reference evidence="4" key="1">
    <citation type="submission" date="2022-11" db="UniProtKB">
        <authorList>
            <consortium name="WormBaseParasite"/>
        </authorList>
    </citation>
    <scope>IDENTIFICATION</scope>
</reference>
<dbReference type="Proteomes" id="UP000887578">
    <property type="component" value="Unplaced"/>
</dbReference>
<dbReference type="WBParaSite" id="PDA_v2.g26338.t1">
    <property type="protein sequence ID" value="PDA_v2.g26338.t1"/>
    <property type="gene ID" value="PDA_v2.g26338"/>
</dbReference>
<keyword evidence="2" id="KW-1133">Transmembrane helix</keyword>
<protein>
    <submittedName>
        <fullName evidence="4">G protein-coupled receptor</fullName>
    </submittedName>
</protein>
<name>A0A914QGE5_9BILA</name>
<dbReference type="GO" id="GO:0007606">
    <property type="term" value="P:sensory perception of chemical stimulus"/>
    <property type="evidence" value="ECO:0007669"/>
    <property type="project" value="InterPro"/>
</dbReference>
<dbReference type="Pfam" id="PF03125">
    <property type="entry name" value="Sre"/>
    <property type="match status" value="1"/>
</dbReference>
<proteinExistence type="inferred from homology"/>
<evidence type="ECO:0000256" key="1">
    <source>
        <dbReference type="ARBA" id="ARBA00006803"/>
    </source>
</evidence>
<evidence type="ECO:0000256" key="2">
    <source>
        <dbReference type="SAM" id="Phobius"/>
    </source>
</evidence>
<dbReference type="AlphaFoldDB" id="A0A914QGE5"/>